<dbReference type="EMBL" id="CP044788">
    <property type="protein sequence ID" value="QFP48566.1"/>
    <property type="molecule type" value="Genomic_DNA"/>
</dbReference>
<dbReference type="EMBL" id="CP114723">
    <property type="protein sequence ID" value="WAZ72433.1"/>
    <property type="molecule type" value="Genomic_DNA"/>
</dbReference>
<reference evidence="2" key="2">
    <citation type="submission" date="2022-12" db="EMBL/GenBank/DDBJ databases">
        <title>B. miyamotoi WGS.</title>
        <authorList>
            <person name="Gabriele M."/>
            <person name="Kuleshov K.V."/>
            <person name="Hepner S."/>
            <person name="Hoornstra D."/>
            <person name="Hovius J.W."/>
            <person name="Platonov A.E."/>
            <person name="Fingerle V."/>
            <person name="Strube C."/>
        </authorList>
    </citation>
    <scope>NUCLEOTIDE SEQUENCE</scope>
    <source>
        <strain evidence="2">ZStruIII14-9</strain>
        <plasmid evidence="2">pZSt-lp66</plasmid>
    </source>
</reference>
<sequence length="73" mass="8387">MFKTTRPTFMPGARGLITSEMGQGKLIRVTPALIDENLRNFESRIIAEEINKIQKSEGKGYVVINNYNFMEMF</sequence>
<keyword evidence="1" id="KW-0614">Plasmid</keyword>
<evidence type="ECO:0000313" key="3">
    <source>
        <dbReference type="Proteomes" id="UP001164513"/>
    </source>
</evidence>
<gene>
    <name evidence="1" type="ORF">F9Y91_04870</name>
    <name evidence="2" type="ORF">O5404_05260</name>
</gene>
<accession>A0A5P8AXJ4</accession>
<geneLocation type="plasmid" evidence="1">
    <name>unnamed</name>
</geneLocation>
<reference evidence="1" key="1">
    <citation type="submission" date="2019-10" db="EMBL/GenBank/DDBJ databases">
        <title>Whole genome sequencing of Borrelia miyamotoi strains isolated in Europe.</title>
        <authorList>
            <person name="Sprong H."/>
            <person name="Azagi T."/>
            <person name="Kuleshov K.V."/>
            <person name="Platonov A.E."/>
            <person name="Hoornstra D."/>
            <person name="Hovius J.W."/>
        </authorList>
    </citation>
    <scope>NUCLEOTIDE SEQUENCE</scope>
    <source>
        <strain evidence="1">NL-IR-1</strain>
        <plasmid evidence="1">unnamed</plasmid>
    </source>
</reference>
<organism evidence="1">
    <name type="scientific">Borrelia miyamotoi</name>
    <dbReference type="NCBI Taxonomy" id="47466"/>
    <lineage>
        <taxon>Bacteria</taxon>
        <taxon>Pseudomonadati</taxon>
        <taxon>Spirochaetota</taxon>
        <taxon>Spirochaetia</taxon>
        <taxon>Spirochaetales</taxon>
        <taxon>Borreliaceae</taxon>
        <taxon>Borrelia</taxon>
    </lineage>
</organism>
<name>A0A5P8AXJ4_9SPIR</name>
<proteinExistence type="predicted"/>
<evidence type="ECO:0000313" key="2">
    <source>
        <dbReference type="EMBL" id="WAZ72433.1"/>
    </source>
</evidence>
<dbReference type="AlphaFoldDB" id="A0A5P8AXJ4"/>
<dbReference type="RefSeq" id="WP_152301162.1">
    <property type="nucleotide sequence ID" value="NZ_CP044628.1"/>
</dbReference>
<evidence type="ECO:0000313" key="1">
    <source>
        <dbReference type="EMBL" id="QFP48566.1"/>
    </source>
</evidence>
<protein>
    <submittedName>
        <fullName evidence="1">Uncharacterized protein</fullName>
    </submittedName>
</protein>
<geneLocation type="plasmid" evidence="2 3">
    <name>pZSt-lp66</name>
</geneLocation>
<dbReference type="Proteomes" id="UP001164513">
    <property type="component" value="Plasmid pZSt-lp66"/>
</dbReference>